<gene>
    <name evidence="2" type="ORF">ATZ36_01955</name>
</gene>
<dbReference type="Pfam" id="PF12706">
    <property type="entry name" value="Lactamase_B_2"/>
    <property type="match status" value="1"/>
</dbReference>
<evidence type="ECO:0000313" key="2">
    <source>
        <dbReference type="EMBL" id="OEG69779.1"/>
    </source>
</evidence>
<name>A0A1E5IH03_ENDTX</name>
<proteinExistence type="predicted"/>
<dbReference type="PANTHER" id="PTHR47619">
    <property type="entry name" value="METALLO-HYDROLASE YYCJ-RELATED"/>
    <property type="match status" value="1"/>
</dbReference>
<dbReference type="PANTHER" id="PTHR47619:SF1">
    <property type="entry name" value="EXODEOXYRIBONUCLEASE WALJ"/>
    <property type="match status" value="1"/>
</dbReference>
<feature type="domain" description="Metallo-beta-lactamase" evidence="1">
    <location>
        <begin position="25"/>
        <end position="214"/>
    </location>
</feature>
<evidence type="ECO:0000259" key="1">
    <source>
        <dbReference type="Pfam" id="PF12706"/>
    </source>
</evidence>
<dbReference type="InterPro" id="IPR001279">
    <property type="entry name" value="Metallo-B-lactamas"/>
</dbReference>
<dbReference type="InterPro" id="IPR052533">
    <property type="entry name" value="WalJ/YycJ-like"/>
</dbReference>
<organism evidence="2 3">
    <name type="scientific">Endomicrobium trichonymphae</name>
    <dbReference type="NCBI Taxonomy" id="1408204"/>
    <lineage>
        <taxon>Bacteria</taxon>
        <taxon>Pseudomonadati</taxon>
        <taxon>Elusimicrobiota</taxon>
        <taxon>Endomicrobiia</taxon>
        <taxon>Endomicrobiales</taxon>
        <taxon>Endomicrobiaceae</taxon>
        <taxon>Candidatus Endomicrobiellum</taxon>
    </lineage>
</organism>
<dbReference type="InterPro" id="IPR036866">
    <property type="entry name" value="RibonucZ/Hydroxyglut_hydro"/>
</dbReference>
<reference evidence="2 3" key="1">
    <citation type="submission" date="2015-11" db="EMBL/GenBank/DDBJ databases">
        <title>Evidence for parallel genomic evolution in an endosymbiosis of termite gut flagellates.</title>
        <authorList>
            <person name="Zheng H."/>
        </authorList>
    </citation>
    <scope>NUCLEOTIDE SEQUENCE [LARGE SCALE GENOMIC DNA]</scope>
    <source>
        <strain evidence="2 3">CET450</strain>
    </source>
</reference>
<evidence type="ECO:0000313" key="3">
    <source>
        <dbReference type="Proteomes" id="UP000095237"/>
    </source>
</evidence>
<dbReference type="SUPFAM" id="SSF56281">
    <property type="entry name" value="Metallo-hydrolase/oxidoreductase"/>
    <property type="match status" value="1"/>
</dbReference>
<protein>
    <recommendedName>
        <fullName evidence="1">Metallo-beta-lactamase domain-containing protein</fullName>
    </recommendedName>
</protein>
<keyword evidence="3" id="KW-1185">Reference proteome</keyword>
<dbReference type="EMBL" id="LNVX01000566">
    <property type="protein sequence ID" value="OEG69779.1"/>
    <property type="molecule type" value="Genomic_DNA"/>
</dbReference>
<dbReference type="AlphaFoldDB" id="A0A1E5IH03"/>
<accession>A0A1E5IH03</accession>
<dbReference type="Proteomes" id="UP000095237">
    <property type="component" value="Unassembled WGS sequence"/>
</dbReference>
<dbReference type="Gene3D" id="3.60.15.10">
    <property type="entry name" value="Ribonuclease Z/Hydroxyacylglutathione hydrolase-like"/>
    <property type="match status" value="1"/>
</dbReference>
<comment type="caution">
    <text evidence="2">The sequence shown here is derived from an EMBL/GenBank/DDBJ whole genome shotgun (WGS) entry which is preliminary data.</text>
</comment>
<sequence>MSLNFCILASGSSGNCSVIWTEKATVLIDCGCNAKYITENLGALGIVPQSLTAALITHVHTDHISTSGIGFLRKNNIPVYLHEDAFEDAFRKYGRKIEECISIPLYENFKIKDIFVESFDVYHKDENISRTLGFAFSSEINARKYKIGYVTDTGRICRKIIRNLIDSNILVLESNYNRVMLDSSFRSYDNKKWVLSDWGHLANEDAARAIAEIKMLSAGRDSLKYVFLAHISSHHNTHELALKATKEILISKGISGIKLFTARRKQRCPIIRIR</sequence>